<dbReference type="Proteomes" id="UP000887565">
    <property type="component" value="Unplaced"/>
</dbReference>
<evidence type="ECO:0000259" key="1">
    <source>
        <dbReference type="Pfam" id="PF21549"/>
    </source>
</evidence>
<dbReference type="AlphaFoldDB" id="A0A915KYT0"/>
<evidence type="ECO:0000313" key="2">
    <source>
        <dbReference type="Proteomes" id="UP000887565"/>
    </source>
</evidence>
<organism evidence="2 3">
    <name type="scientific">Romanomermis culicivorax</name>
    <name type="common">Nematode worm</name>
    <dbReference type="NCBI Taxonomy" id="13658"/>
    <lineage>
        <taxon>Eukaryota</taxon>
        <taxon>Metazoa</taxon>
        <taxon>Ecdysozoa</taxon>
        <taxon>Nematoda</taxon>
        <taxon>Enoplea</taxon>
        <taxon>Dorylaimia</taxon>
        <taxon>Mermithida</taxon>
        <taxon>Mermithoidea</taxon>
        <taxon>Mermithidae</taxon>
        <taxon>Romanomermis</taxon>
    </lineage>
</organism>
<reference evidence="3" key="1">
    <citation type="submission" date="2022-11" db="UniProtKB">
        <authorList>
            <consortium name="WormBaseParasite"/>
        </authorList>
    </citation>
    <scope>IDENTIFICATION</scope>
</reference>
<keyword evidence="2" id="KW-1185">Reference proteome</keyword>
<dbReference type="Pfam" id="PF21549">
    <property type="entry name" value="PRDM2_PR"/>
    <property type="match status" value="1"/>
</dbReference>
<dbReference type="InterPro" id="IPR001214">
    <property type="entry name" value="SET_dom"/>
</dbReference>
<name>A0A915KYT0_ROMCU</name>
<proteinExistence type="predicted"/>
<dbReference type="Gene3D" id="2.170.270.10">
    <property type="entry name" value="SET domain"/>
    <property type="match status" value="1"/>
</dbReference>
<feature type="domain" description="SET" evidence="1">
    <location>
        <begin position="1"/>
        <end position="38"/>
    </location>
</feature>
<evidence type="ECO:0000313" key="3">
    <source>
        <dbReference type="WBParaSite" id="nRc.2.0.1.t43345-RA"/>
    </source>
</evidence>
<protein>
    <recommendedName>
        <fullName evidence="1">SET domain-containing protein</fullName>
    </recommendedName>
</protein>
<accession>A0A915KYT0</accession>
<dbReference type="InterPro" id="IPR046341">
    <property type="entry name" value="SET_dom_sf"/>
</dbReference>
<dbReference type="WBParaSite" id="nRc.2.0.1.t43345-RA">
    <property type="protein sequence ID" value="nRc.2.0.1.t43345-RA"/>
    <property type="gene ID" value="nRc.2.0.1.g43345"/>
</dbReference>
<sequence>MIALSFNQSIYYYLYKDVQPGEELLVWYGKDYARYLAISSLPDANYDWSSDFAPPKSVVVCPSCHWSKGYANLNLK</sequence>